<protein>
    <submittedName>
        <fullName evidence="1">Uncharacterized protein</fullName>
    </submittedName>
</protein>
<evidence type="ECO:0000313" key="2">
    <source>
        <dbReference type="Proteomes" id="UP000027586"/>
    </source>
</evidence>
<accession>A0A068S3S0</accession>
<proteinExistence type="predicted"/>
<keyword evidence="2" id="KW-1185">Reference proteome</keyword>
<reference evidence="1" key="1">
    <citation type="submission" date="2013-08" db="EMBL/GenBank/DDBJ databases">
        <title>Gene expansion shapes genome architecture in the human pathogen Lichtheimia corymbifera: an evolutionary genomics analysis in the ancient terrestrial Mucorales (Mucoromycotina).</title>
        <authorList>
            <person name="Schwartze V.U."/>
            <person name="Winter S."/>
            <person name="Shelest E."/>
            <person name="Marcet-Houben M."/>
            <person name="Horn F."/>
            <person name="Wehner S."/>
            <person name="Hoffmann K."/>
            <person name="Riege K."/>
            <person name="Sammeth M."/>
            <person name="Nowrousian M."/>
            <person name="Valiante V."/>
            <person name="Linde J."/>
            <person name="Jacobsen I.D."/>
            <person name="Marz M."/>
            <person name="Brakhage A.A."/>
            <person name="Gabaldon T."/>
            <person name="Bocker S."/>
            <person name="Voigt K."/>
        </authorList>
    </citation>
    <scope>NUCLEOTIDE SEQUENCE [LARGE SCALE GENOMIC DNA]</scope>
    <source>
        <strain evidence="1">FSU 9682</strain>
    </source>
</reference>
<evidence type="ECO:0000313" key="1">
    <source>
        <dbReference type="EMBL" id="CDH56620.1"/>
    </source>
</evidence>
<name>A0A068S3S0_9FUNG</name>
<dbReference type="VEuPathDB" id="FungiDB:LCOR_07644.1"/>
<organism evidence="1 2">
    <name type="scientific">Lichtheimia corymbifera JMRC:FSU:9682</name>
    <dbReference type="NCBI Taxonomy" id="1263082"/>
    <lineage>
        <taxon>Eukaryota</taxon>
        <taxon>Fungi</taxon>
        <taxon>Fungi incertae sedis</taxon>
        <taxon>Mucoromycota</taxon>
        <taxon>Mucoromycotina</taxon>
        <taxon>Mucoromycetes</taxon>
        <taxon>Mucorales</taxon>
        <taxon>Lichtheimiaceae</taxon>
        <taxon>Lichtheimia</taxon>
    </lineage>
</organism>
<dbReference type="EMBL" id="CBTN010000039">
    <property type="protein sequence ID" value="CDH56620.1"/>
    <property type="molecule type" value="Genomic_DNA"/>
</dbReference>
<dbReference type="AlphaFoldDB" id="A0A068S3S0"/>
<sequence length="115" mass="13264">MSGWMQSSTVLGDPEIWFWLFGTPSAGRMDHVMWMRLRMMMDWMAWKKGLISLTKGTMDEWSQGKKPNYFGIMDKDIDGGSNQGYNGTMIPADSICIHFVDFWIERDGDDLKIGK</sequence>
<dbReference type="Proteomes" id="UP000027586">
    <property type="component" value="Unassembled WGS sequence"/>
</dbReference>
<gene>
    <name evidence="1" type="ORF">LCOR_07644.1</name>
</gene>
<comment type="caution">
    <text evidence="1">The sequence shown here is derived from an EMBL/GenBank/DDBJ whole genome shotgun (WGS) entry which is preliminary data.</text>
</comment>